<keyword evidence="11" id="KW-0378">Hydrolase</keyword>
<dbReference type="InterPro" id="IPR000605">
    <property type="entry name" value="Helicase_SF3_ssDNA/RNA_vir"/>
</dbReference>
<dbReference type="Pfam" id="PF00910">
    <property type="entry name" value="RNA_helicase"/>
    <property type="match status" value="1"/>
</dbReference>
<evidence type="ECO:0000256" key="1">
    <source>
        <dbReference type="ARBA" id="ARBA00001936"/>
    </source>
</evidence>
<dbReference type="EMBL" id="KY487977">
    <property type="protein sequence ID" value="AUM62021.1"/>
    <property type="molecule type" value="Genomic_DNA"/>
</dbReference>
<evidence type="ECO:0000256" key="15">
    <source>
        <dbReference type="ARBA" id="ARBA00030754"/>
    </source>
</evidence>
<evidence type="ECO:0000256" key="11">
    <source>
        <dbReference type="ARBA" id="ARBA00022801"/>
    </source>
</evidence>
<dbReference type="Pfam" id="PF02407">
    <property type="entry name" value="Viral_Rep"/>
    <property type="match status" value="1"/>
</dbReference>
<keyword evidence="7" id="KW-0540">Nuclease</keyword>
<dbReference type="InterPro" id="IPR027417">
    <property type="entry name" value="P-loop_NTPase"/>
</dbReference>
<evidence type="ECO:0000256" key="10">
    <source>
        <dbReference type="ARBA" id="ARBA00022759"/>
    </source>
</evidence>
<dbReference type="Gene3D" id="3.40.1310.20">
    <property type="match status" value="1"/>
</dbReference>
<evidence type="ECO:0000256" key="17">
    <source>
        <dbReference type="ARBA" id="ARBA00049360"/>
    </source>
</evidence>
<gene>
    <name evidence="19" type="primary">Rep</name>
</gene>
<evidence type="ECO:0000259" key="18">
    <source>
        <dbReference type="PROSITE" id="PS52020"/>
    </source>
</evidence>
<keyword evidence="9" id="KW-0547">Nucleotide-binding</keyword>
<evidence type="ECO:0000256" key="16">
    <source>
        <dbReference type="ARBA" id="ARBA00032243"/>
    </source>
</evidence>
<comment type="subcellular location">
    <subcellularLocation>
        <location evidence="2">Host nucleus</location>
    </subcellularLocation>
</comment>
<keyword evidence="10" id="KW-0255">Endonuclease</keyword>
<keyword evidence="12" id="KW-0190">Covalent protein-DNA linkage</keyword>
<feature type="domain" description="CRESS-DNA virus Rep endonuclease" evidence="18">
    <location>
        <begin position="28"/>
        <end position="124"/>
    </location>
</feature>
<evidence type="ECO:0000256" key="13">
    <source>
        <dbReference type="ARBA" id="ARBA00023125"/>
    </source>
</evidence>
<dbReference type="GO" id="GO:0006260">
    <property type="term" value="P:DNA replication"/>
    <property type="evidence" value="ECO:0007669"/>
    <property type="project" value="UniProtKB-KW"/>
</dbReference>
<dbReference type="GO" id="GO:0003724">
    <property type="term" value="F:RNA helicase activity"/>
    <property type="evidence" value="ECO:0007669"/>
    <property type="project" value="InterPro"/>
</dbReference>
<organism evidence="19">
    <name type="scientific">uncultured virus</name>
    <dbReference type="NCBI Taxonomy" id="340016"/>
    <lineage>
        <taxon>Viruses</taxon>
        <taxon>environmental samples</taxon>
    </lineage>
</organism>
<evidence type="ECO:0000256" key="12">
    <source>
        <dbReference type="ARBA" id="ARBA00023124"/>
    </source>
</evidence>
<evidence type="ECO:0000256" key="14">
    <source>
        <dbReference type="ARBA" id="ARBA00023268"/>
    </source>
</evidence>
<evidence type="ECO:0000256" key="7">
    <source>
        <dbReference type="ARBA" id="ARBA00022722"/>
    </source>
</evidence>
<evidence type="ECO:0000256" key="9">
    <source>
        <dbReference type="ARBA" id="ARBA00022741"/>
    </source>
</evidence>
<dbReference type="SUPFAM" id="SSF52540">
    <property type="entry name" value="P-loop containing nucleoside triphosphate hydrolases"/>
    <property type="match status" value="1"/>
</dbReference>
<dbReference type="GO" id="GO:0003723">
    <property type="term" value="F:RNA binding"/>
    <property type="evidence" value="ECO:0007669"/>
    <property type="project" value="InterPro"/>
</dbReference>
<dbReference type="PROSITE" id="PS52020">
    <property type="entry name" value="CRESS_DNA_REP"/>
    <property type="match status" value="1"/>
</dbReference>
<dbReference type="InterPro" id="IPR049912">
    <property type="entry name" value="CRESS_DNA_REP"/>
</dbReference>
<proteinExistence type="inferred from homology"/>
<accession>A0A2K9LTM7</accession>
<keyword evidence="6" id="KW-0235">DNA replication</keyword>
<comment type="similarity">
    <text evidence="3">Belongs to the nanoviruses/circoviruses replication-associated protein family.</text>
</comment>
<reference evidence="19" key="1">
    <citation type="submission" date="2017-01" db="EMBL/GenBank/DDBJ databases">
        <title>High-throughput sequencing uncovers low homogeneity in the biogeography of single-stranded DNA viruses.</title>
        <authorList>
            <person name="Pearson V.M."/>
            <person name="Rokyta D.R."/>
        </authorList>
    </citation>
    <scope>NUCLEOTIDE SEQUENCE</scope>
</reference>
<keyword evidence="8" id="KW-0479">Metal-binding</keyword>
<protein>
    <recommendedName>
        <fullName evidence="15">ATP-dependent helicase Rep</fullName>
    </recommendedName>
    <alternativeName>
        <fullName evidence="16">RepP</fullName>
    </alternativeName>
</protein>
<keyword evidence="14" id="KW-0511">Multifunctional enzyme</keyword>
<keyword evidence="5" id="KW-0548">Nucleotidyltransferase</keyword>
<dbReference type="GO" id="GO:0000166">
    <property type="term" value="F:nucleotide binding"/>
    <property type="evidence" value="ECO:0007669"/>
    <property type="project" value="UniProtKB-KW"/>
</dbReference>
<sequence length="373" mass="42565">MPFERTAHKKNLYERIIEKEFGSSMNQVAQSKYWVFTLNNPPSNEVPGEWPKTEWVVWQRERGENGTEHLQGYAIFETKQRLTALKKINKSAHWEPRRGNHAQAKAYATKDDTRIDGPWECGEEPADKEQGKRNDLLALKRKLDEGATEAAIAADPDLFPVWARHHKVVARYKMLVGKQRDWPVFTQVIWGAPGLGKTRKALELAGPAAYWLPRPAGQTSWFDGYIGQDTIVIDEFYGWLSLDLLCRILDRYPFQVETKGGSQPLLVRKVIITSNVAPLQWYPKVPQERLRALWRRLEMPLGAVEHMLQAWIPPPPPEIQNGVLQQPLLYADEPPLWPDEIGGDHLGPVIDVDPNGWIDVMSGVPGPYYGAQR</sequence>
<evidence type="ECO:0000256" key="3">
    <source>
        <dbReference type="ARBA" id="ARBA00008545"/>
    </source>
</evidence>
<comment type="cofactor">
    <cofactor evidence="1">
        <name>Mn(2+)</name>
        <dbReference type="ChEBI" id="CHEBI:29035"/>
    </cofactor>
</comment>
<dbReference type="GO" id="GO:0042025">
    <property type="term" value="C:host cell nucleus"/>
    <property type="evidence" value="ECO:0007669"/>
    <property type="project" value="UniProtKB-SubCell"/>
</dbReference>
<evidence type="ECO:0000313" key="19">
    <source>
        <dbReference type="EMBL" id="AUM62021.1"/>
    </source>
</evidence>
<dbReference type="GO" id="GO:0016787">
    <property type="term" value="F:hydrolase activity"/>
    <property type="evidence" value="ECO:0007669"/>
    <property type="project" value="UniProtKB-KW"/>
</dbReference>
<name>A0A2K9LTM7_9VIRU</name>
<dbReference type="GO" id="GO:0016779">
    <property type="term" value="F:nucleotidyltransferase activity"/>
    <property type="evidence" value="ECO:0007669"/>
    <property type="project" value="UniProtKB-KW"/>
</dbReference>
<evidence type="ECO:0000256" key="6">
    <source>
        <dbReference type="ARBA" id="ARBA00022705"/>
    </source>
</evidence>
<keyword evidence="13" id="KW-0238">DNA-binding</keyword>
<dbReference type="GO" id="GO:0003677">
    <property type="term" value="F:DNA binding"/>
    <property type="evidence" value="ECO:0007669"/>
    <property type="project" value="UniProtKB-KW"/>
</dbReference>
<comment type="catalytic activity">
    <reaction evidence="17">
        <text>ATP + H2O = ADP + phosphate + H(+)</text>
        <dbReference type="Rhea" id="RHEA:13065"/>
        <dbReference type="ChEBI" id="CHEBI:15377"/>
        <dbReference type="ChEBI" id="CHEBI:15378"/>
        <dbReference type="ChEBI" id="CHEBI:30616"/>
        <dbReference type="ChEBI" id="CHEBI:43474"/>
        <dbReference type="ChEBI" id="CHEBI:456216"/>
    </reaction>
</comment>
<evidence type="ECO:0000256" key="8">
    <source>
        <dbReference type="ARBA" id="ARBA00022723"/>
    </source>
</evidence>
<dbReference type="GO" id="GO:0004519">
    <property type="term" value="F:endonuclease activity"/>
    <property type="evidence" value="ECO:0007669"/>
    <property type="project" value="UniProtKB-KW"/>
</dbReference>
<evidence type="ECO:0000256" key="4">
    <source>
        <dbReference type="ARBA" id="ARBA00022679"/>
    </source>
</evidence>
<evidence type="ECO:0000256" key="2">
    <source>
        <dbReference type="ARBA" id="ARBA00004147"/>
    </source>
</evidence>
<evidence type="ECO:0000256" key="5">
    <source>
        <dbReference type="ARBA" id="ARBA00022695"/>
    </source>
</evidence>
<dbReference type="GO" id="GO:0046872">
    <property type="term" value="F:metal ion binding"/>
    <property type="evidence" value="ECO:0007669"/>
    <property type="project" value="UniProtKB-KW"/>
</dbReference>
<keyword evidence="4" id="KW-0808">Transferase</keyword>